<organism evidence="2 3">
    <name type="scientific">Aspergillus saccharolyticus JOP 1030-1</name>
    <dbReference type="NCBI Taxonomy" id="1450539"/>
    <lineage>
        <taxon>Eukaryota</taxon>
        <taxon>Fungi</taxon>
        <taxon>Dikarya</taxon>
        <taxon>Ascomycota</taxon>
        <taxon>Pezizomycotina</taxon>
        <taxon>Eurotiomycetes</taxon>
        <taxon>Eurotiomycetidae</taxon>
        <taxon>Eurotiales</taxon>
        <taxon>Aspergillaceae</taxon>
        <taxon>Aspergillus</taxon>
        <taxon>Aspergillus subgen. Circumdati</taxon>
    </lineage>
</organism>
<evidence type="ECO:0000313" key="3">
    <source>
        <dbReference type="Proteomes" id="UP000248349"/>
    </source>
</evidence>
<protein>
    <submittedName>
        <fullName evidence="2">Uncharacterized protein</fullName>
    </submittedName>
</protein>
<reference evidence="2 3" key="1">
    <citation type="submission" date="2016-12" db="EMBL/GenBank/DDBJ databases">
        <title>The genomes of Aspergillus section Nigri reveals drivers in fungal speciation.</title>
        <authorList>
            <consortium name="DOE Joint Genome Institute"/>
            <person name="Vesth T.C."/>
            <person name="Nybo J."/>
            <person name="Theobald S."/>
            <person name="Brandl J."/>
            <person name="Frisvad J.C."/>
            <person name="Nielsen K.F."/>
            <person name="Lyhne E.K."/>
            <person name="Kogle M.E."/>
            <person name="Kuo A."/>
            <person name="Riley R."/>
            <person name="Clum A."/>
            <person name="Nolan M."/>
            <person name="Lipzen A."/>
            <person name="Salamov A."/>
            <person name="Henrissat B."/>
            <person name="Wiebenga A."/>
            <person name="De Vries R.P."/>
            <person name="Grigoriev I.V."/>
            <person name="Mortensen U.H."/>
            <person name="Andersen M.R."/>
            <person name="Baker S.E."/>
        </authorList>
    </citation>
    <scope>NUCLEOTIDE SEQUENCE [LARGE SCALE GENOMIC DNA]</scope>
    <source>
        <strain evidence="2 3">JOP 1030-1</strain>
    </source>
</reference>
<keyword evidence="3" id="KW-1185">Reference proteome</keyword>
<accession>A0A318Z3X8</accession>
<feature type="transmembrane region" description="Helical" evidence="1">
    <location>
        <begin position="6"/>
        <end position="27"/>
    </location>
</feature>
<evidence type="ECO:0000256" key="1">
    <source>
        <dbReference type="SAM" id="Phobius"/>
    </source>
</evidence>
<dbReference type="Proteomes" id="UP000248349">
    <property type="component" value="Unassembled WGS sequence"/>
</dbReference>
<evidence type="ECO:0000313" key="2">
    <source>
        <dbReference type="EMBL" id="PYH42015.1"/>
    </source>
</evidence>
<feature type="transmembrane region" description="Helical" evidence="1">
    <location>
        <begin position="78"/>
        <end position="97"/>
    </location>
</feature>
<gene>
    <name evidence="2" type="ORF">BP01DRAFT_143221</name>
</gene>
<proteinExistence type="predicted"/>
<dbReference type="EMBL" id="KZ821256">
    <property type="protein sequence ID" value="PYH42015.1"/>
    <property type="molecule type" value="Genomic_DNA"/>
</dbReference>
<sequence length="98" mass="11577">MWLEEVADFLFYFLAPWHNTGVLVRLFALSCCMQFRDSWLLDPLLSSYFALNCSSFLLPKDRLGGRSNPARNHTRYPIRRIFNNTFLMAFICYLPMLT</sequence>
<dbReference type="RefSeq" id="XP_025427997.1">
    <property type="nucleotide sequence ID" value="XM_025570573.1"/>
</dbReference>
<dbReference type="AlphaFoldDB" id="A0A318Z3X8"/>
<name>A0A318Z3X8_9EURO</name>
<keyword evidence="1" id="KW-0812">Transmembrane</keyword>
<dbReference type="GeneID" id="37071801"/>
<keyword evidence="1" id="KW-0472">Membrane</keyword>
<keyword evidence="1" id="KW-1133">Transmembrane helix</keyword>